<dbReference type="AlphaFoldDB" id="A0A4R5LJJ9"/>
<dbReference type="InterPro" id="IPR036629">
    <property type="entry name" value="YjbJ_sf"/>
</dbReference>
<feature type="transmembrane region" description="Helical" evidence="1">
    <location>
        <begin position="63"/>
        <end position="80"/>
    </location>
</feature>
<keyword evidence="1" id="KW-0812">Transmembrane</keyword>
<sequence>MTSEKVEGIAKEIAGEAQEKVGAALGDPAMELAGTAKVLCGESRQLVADAAVVAREAIAESPLRVLGITAAIGFALGLLWRRSRD</sequence>
<dbReference type="Gene3D" id="1.10.1470.10">
    <property type="entry name" value="YjbJ"/>
    <property type="match status" value="1"/>
</dbReference>
<proteinExistence type="predicted"/>
<reference evidence="2 3" key="1">
    <citation type="submission" date="2019-03" db="EMBL/GenBank/DDBJ databases">
        <title>Paraburkholderia sp. isolated from native Mimosa gymnas in Guartela State Park, Brazil.</title>
        <authorList>
            <person name="Paulitsch F."/>
            <person name="Hungria M."/>
            <person name="Delamuta J.R.M."/>
            <person name="Ribeiro R.A."/>
            <person name="Dall'Agnol R."/>
            <person name="Silva J.S.B."/>
        </authorList>
    </citation>
    <scope>NUCLEOTIDE SEQUENCE [LARGE SCALE GENOMIC DNA]</scope>
    <source>
        <strain evidence="2 3">CNPSo 3008</strain>
    </source>
</reference>
<organism evidence="2 3">
    <name type="scientific">Paraburkholderia guartelaensis</name>
    <dbReference type="NCBI Taxonomy" id="2546446"/>
    <lineage>
        <taxon>Bacteria</taxon>
        <taxon>Pseudomonadati</taxon>
        <taxon>Pseudomonadota</taxon>
        <taxon>Betaproteobacteria</taxon>
        <taxon>Burkholderiales</taxon>
        <taxon>Burkholderiaceae</taxon>
        <taxon>Paraburkholderia</taxon>
    </lineage>
</organism>
<dbReference type="RefSeq" id="WP_133180648.1">
    <property type="nucleotide sequence ID" value="NZ_SMOD01000003.1"/>
</dbReference>
<name>A0A4R5LJJ9_9BURK</name>
<keyword evidence="1" id="KW-0472">Membrane</keyword>
<evidence type="ECO:0000256" key="1">
    <source>
        <dbReference type="SAM" id="Phobius"/>
    </source>
</evidence>
<dbReference type="Proteomes" id="UP000295606">
    <property type="component" value="Unassembled WGS sequence"/>
</dbReference>
<protein>
    <submittedName>
        <fullName evidence="2">CsbD family protein</fullName>
    </submittedName>
</protein>
<dbReference type="OrthoDB" id="8637255at2"/>
<keyword evidence="1" id="KW-1133">Transmembrane helix</keyword>
<dbReference type="SUPFAM" id="SSF69047">
    <property type="entry name" value="Hypothetical protein YjbJ"/>
    <property type="match status" value="1"/>
</dbReference>
<evidence type="ECO:0000313" key="2">
    <source>
        <dbReference type="EMBL" id="TDG09818.1"/>
    </source>
</evidence>
<gene>
    <name evidence="2" type="ORF">E1N52_04665</name>
</gene>
<dbReference type="EMBL" id="SMOD01000003">
    <property type="protein sequence ID" value="TDG09818.1"/>
    <property type="molecule type" value="Genomic_DNA"/>
</dbReference>
<evidence type="ECO:0000313" key="3">
    <source>
        <dbReference type="Proteomes" id="UP000295606"/>
    </source>
</evidence>
<comment type="caution">
    <text evidence="2">The sequence shown here is derived from an EMBL/GenBank/DDBJ whole genome shotgun (WGS) entry which is preliminary data.</text>
</comment>
<accession>A0A4R5LJJ9</accession>